<dbReference type="InterPro" id="IPR016152">
    <property type="entry name" value="PTrfase/Anion_transptr"/>
</dbReference>
<protein>
    <recommendedName>
        <fullName evidence="2">Mannitol-specific phosphotransferase enzyme IIA component</fullName>
    </recommendedName>
    <alternativeName>
        <fullName evidence="10">EIIA</fullName>
    </alternativeName>
    <alternativeName>
        <fullName evidence="11">EIII</fullName>
    </alternativeName>
    <alternativeName>
        <fullName evidence="9">PTS system mannitol-specific EIIA component</fullName>
    </alternativeName>
</protein>
<evidence type="ECO:0000259" key="12">
    <source>
        <dbReference type="PROSITE" id="PS51094"/>
    </source>
</evidence>
<evidence type="ECO:0000256" key="4">
    <source>
        <dbReference type="ARBA" id="ARBA00022553"/>
    </source>
</evidence>
<evidence type="ECO:0000256" key="6">
    <source>
        <dbReference type="ARBA" id="ARBA00022679"/>
    </source>
</evidence>
<dbReference type="Pfam" id="PF00359">
    <property type="entry name" value="PTS_EIIA_2"/>
    <property type="match status" value="1"/>
</dbReference>
<name>A0ABS4G265_9CLOT</name>
<keyword evidence="8" id="KW-0418">Kinase</keyword>
<dbReference type="EMBL" id="JAGGKC010000007">
    <property type="protein sequence ID" value="MBP1918642.1"/>
    <property type="molecule type" value="Genomic_DNA"/>
</dbReference>
<dbReference type="SUPFAM" id="SSF55804">
    <property type="entry name" value="Phoshotransferase/anion transport protein"/>
    <property type="match status" value="1"/>
</dbReference>
<evidence type="ECO:0000256" key="11">
    <source>
        <dbReference type="ARBA" id="ARBA00030962"/>
    </source>
</evidence>
<evidence type="ECO:0000313" key="13">
    <source>
        <dbReference type="EMBL" id="MBP1918642.1"/>
    </source>
</evidence>
<evidence type="ECO:0000256" key="1">
    <source>
        <dbReference type="ARBA" id="ARBA00002434"/>
    </source>
</evidence>
<organism evidence="13 14">
    <name type="scientific">Youngiibacter multivorans</name>
    <dbReference type="NCBI Taxonomy" id="937251"/>
    <lineage>
        <taxon>Bacteria</taxon>
        <taxon>Bacillati</taxon>
        <taxon>Bacillota</taxon>
        <taxon>Clostridia</taxon>
        <taxon>Eubacteriales</taxon>
        <taxon>Clostridiaceae</taxon>
        <taxon>Youngiibacter</taxon>
    </lineage>
</organism>
<evidence type="ECO:0000256" key="3">
    <source>
        <dbReference type="ARBA" id="ARBA00022448"/>
    </source>
</evidence>
<dbReference type="CDD" id="cd00211">
    <property type="entry name" value="PTS_IIA_fru"/>
    <property type="match status" value="1"/>
</dbReference>
<evidence type="ECO:0000256" key="2">
    <source>
        <dbReference type="ARBA" id="ARBA00014783"/>
    </source>
</evidence>
<keyword evidence="4" id="KW-0597">Phosphoprotein</keyword>
<reference evidence="13 14" key="1">
    <citation type="submission" date="2021-03" db="EMBL/GenBank/DDBJ databases">
        <title>Genomic Encyclopedia of Type Strains, Phase IV (KMG-IV): sequencing the most valuable type-strain genomes for metagenomic binning, comparative biology and taxonomic classification.</title>
        <authorList>
            <person name="Goeker M."/>
        </authorList>
    </citation>
    <scope>NUCLEOTIDE SEQUENCE [LARGE SCALE GENOMIC DNA]</scope>
    <source>
        <strain evidence="13 14">DSM 6139</strain>
    </source>
</reference>
<accession>A0ABS4G265</accession>
<keyword evidence="14" id="KW-1185">Reference proteome</keyword>
<dbReference type="InterPro" id="IPR002178">
    <property type="entry name" value="PTS_EIIA_type-2_dom"/>
</dbReference>
<dbReference type="PANTHER" id="PTHR30181">
    <property type="entry name" value="MANNITOL PERMEASE IIC COMPONENT"/>
    <property type="match status" value="1"/>
</dbReference>
<keyword evidence="7" id="KW-0598">Phosphotransferase system</keyword>
<dbReference type="InterPro" id="IPR050893">
    <property type="entry name" value="Sugar_PTS"/>
</dbReference>
<keyword evidence="3" id="KW-0813">Transport</keyword>
<dbReference type="PANTHER" id="PTHR30181:SF2">
    <property type="entry name" value="PTS SYSTEM MANNITOL-SPECIFIC EIICBA COMPONENT"/>
    <property type="match status" value="1"/>
</dbReference>
<dbReference type="Proteomes" id="UP001519271">
    <property type="component" value="Unassembled WGS sequence"/>
</dbReference>
<evidence type="ECO:0000256" key="9">
    <source>
        <dbReference type="ARBA" id="ARBA00029908"/>
    </source>
</evidence>
<dbReference type="PROSITE" id="PS00372">
    <property type="entry name" value="PTS_EIIA_TYPE_2_HIS"/>
    <property type="match status" value="1"/>
</dbReference>
<proteinExistence type="predicted"/>
<evidence type="ECO:0000256" key="8">
    <source>
        <dbReference type="ARBA" id="ARBA00022777"/>
    </source>
</evidence>
<dbReference type="RefSeq" id="WP_209458871.1">
    <property type="nucleotide sequence ID" value="NZ_JAGGKC010000007.1"/>
</dbReference>
<evidence type="ECO:0000313" key="14">
    <source>
        <dbReference type="Proteomes" id="UP001519271"/>
    </source>
</evidence>
<evidence type="ECO:0000256" key="7">
    <source>
        <dbReference type="ARBA" id="ARBA00022683"/>
    </source>
</evidence>
<dbReference type="PROSITE" id="PS51094">
    <property type="entry name" value="PTS_EIIA_TYPE_2"/>
    <property type="match status" value="1"/>
</dbReference>
<gene>
    <name evidence="13" type="ORF">J2Z34_001119</name>
</gene>
<sequence>MSGILREEGILLNQEIATKDQAIRMAGELLVKNGYVKEEYIEEMLKREEISTTYIGNDIAIPHGTENAKNEVLESGISVIQVPGGVDFNGEKARVIFGIAGKDNTHLEILSNIAILCSDMENVEKIVAAKTKEEILALLGGIE</sequence>
<keyword evidence="6" id="KW-0808">Transferase</keyword>
<keyword evidence="5" id="KW-0762">Sugar transport</keyword>
<comment type="function">
    <text evidence="1">The phosphoenolpyruvate-dependent sugar phosphotransferase system (sugar PTS), a major carbohydrate active transport system, catalyzes the phosphorylation of incoming sugar substrates concomitantly with their translocation across the cell membrane. The enzyme II CmtAB PTS system is involved in D-mannitol transport.</text>
</comment>
<feature type="domain" description="PTS EIIA type-2" evidence="12">
    <location>
        <begin position="3"/>
        <end position="142"/>
    </location>
</feature>
<evidence type="ECO:0000256" key="10">
    <source>
        <dbReference type="ARBA" id="ARBA00030956"/>
    </source>
</evidence>
<dbReference type="Gene3D" id="3.40.930.10">
    <property type="entry name" value="Mannitol-specific EII, Chain A"/>
    <property type="match status" value="1"/>
</dbReference>
<evidence type="ECO:0000256" key="5">
    <source>
        <dbReference type="ARBA" id="ARBA00022597"/>
    </source>
</evidence>
<comment type="caution">
    <text evidence="13">The sequence shown here is derived from an EMBL/GenBank/DDBJ whole genome shotgun (WGS) entry which is preliminary data.</text>
</comment>